<keyword evidence="2" id="KW-1185">Reference proteome</keyword>
<evidence type="ECO:0000313" key="1">
    <source>
        <dbReference type="EMBL" id="CAG8475966.1"/>
    </source>
</evidence>
<protein>
    <submittedName>
        <fullName evidence="1">18192_t:CDS:1</fullName>
    </submittedName>
</protein>
<gene>
    <name evidence="1" type="ORF">GMARGA_LOCUS1003</name>
</gene>
<accession>A0ABM8VY44</accession>
<name>A0ABM8VY44_GIGMA</name>
<dbReference type="EMBL" id="CAJVQB010000224">
    <property type="protein sequence ID" value="CAG8475966.1"/>
    <property type="molecule type" value="Genomic_DNA"/>
</dbReference>
<evidence type="ECO:0000313" key="2">
    <source>
        <dbReference type="Proteomes" id="UP000789901"/>
    </source>
</evidence>
<organism evidence="1 2">
    <name type="scientific">Gigaspora margarita</name>
    <dbReference type="NCBI Taxonomy" id="4874"/>
    <lineage>
        <taxon>Eukaryota</taxon>
        <taxon>Fungi</taxon>
        <taxon>Fungi incertae sedis</taxon>
        <taxon>Mucoromycota</taxon>
        <taxon>Glomeromycotina</taxon>
        <taxon>Glomeromycetes</taxon>
        <taxon>Diversisporales</taxon>
        <taxon>Gigasporaceae</taxon>
        <taxon>Gigaspora</taxon>
    </lineage>
</organism>
<comment type="caution">
    <text evidence="1">The sequence shown here is derived from an EMBL/GenBank/DDBJ whole genome shotgun (WGS) entry which is preliminary data.</text>
</comment>
<reference evidence="1 2" key="1">
    <citation type="submission" date="2021-06" db="EMBL/GenBank/DDBJ databases">
        <authorList>
            <person name="Kallberg Y."/>
            <person name="Tangrot J."/>
            <person name="Rosling A."/>
        </authorList>
    </citation>
    <scope>NUCLEOTIDE SEQUENCE [LARGE SCALE GENOMIC DNA]</scope>
    <source>
        <strain evidence="1 2">120-4 pot B 10/14</strain>
    </source>
</reference>
<sequence>MVSSMALQNNDMEILKQEQFERRREDLIREPRVLLPLKPLGLSLDGLYYFGPDEPHLNL</sequence>
<proteinExistence type="predicted"/>
<dbReference type="Proteomes" id="UP000789901">
    <property type="component" value="Unassembled WGS sequence"/>
</dbReference>